<protein>
    <submittedName>
        <fullName evidence="1">Uncharacterized protein</fullName>
    </submittedName>
</protein>
<name>A0A6V7X1Y1_MELEN</name>
<comment type="caution">
    <text evidence="1">The sequence shown here is derived from an EMBL/GenBank/DDBJ whole genome shotgun (WGS) entry which is preliminary data.</text>
</comment>
<dbReference type="Proteomes" id="UP000580250">
    <property type="component" value="Unassembled WGS sequence"/>
</dbReference>
<organism evidence="1 2">
    <name type="scientific">Meloidogyne enterolobii</name>
    <name type="common">Root-knot nematode worm</name>
    <name type="synonym">Meloidogyne mayaguensis</name>
    <dbReference type="NCBI Taxonomy" id="390850"/>
    <lineage>
        <taxon>Eukaryota</taxon>
        <taxon>Metazoa</taxon>
        <taxon>Ecdysozoa</taxon>
        <taxon>Nematoda</taxon>
        <taxon>Chromadorea</taxon>
        <taxon>Rhabditida</taxon>
        <taxon>Tylenchina</taxon>
        <taxon>Tylenchomorpha</taxon>
        <taxon>Tylenchoidea</taxon>
        <taxon>Meloidogynidae</taxon>
        <taxon>Meloidogyninae</taxon>
        <taxon>Meloidogyne</taxon>
    </lineage>
</organism>
<gene>
    <name evidence="1" type="ORF">MENT_LOCUS46187</name>
</gene>
<sequence>MGEFNLIDIINNNNYGNNLIDNITMRDVDNSTIAILGVGIEYSESLIKQIRDSFNFSEGDEEEIGEDYEGVVNV</sequence>
<evidence type="ECO:0000313" key="1">
    <source>
        <dbReference type="EMBL" id="CAD2193252.1"/>
    </source>
</evidence>
<proteinExistence type="predicted"/>
<accession>A0A6V7X1Y1</accession>
<reference evidence="1 2" key="1">
    <citation type="submission" date="2020-08" db="EMBL/GenBank/DDBJ databases">
        <authorList>
            <person name="Koutsovoulos G."/>
            <person name="Danchin GJ E."/>
        </authorList>
    </citation>
    <scope>NUCLEOTIDE SEQUENCE [LARGE SCALE GENOMIC DNA]</scope>
</reference>
<dbReference type="AlphaFoldDB" id="A0A6V7X1Y1"/>
<dbReference type="EMBL" id="CAJEWN010001015">
    <property type="protein sequence ID" value="CAD2193252.1"/>
    <property type="molecule type" value="Genomic_DNA"/>
</dbReference>
<evidence type="ECO:0000313" key="2">
    <source>
        <dbReference type="Proteomes" id="UP000580250"/>
    </source>
</evidence>